<feature type="region of interest" description="Disordered" evidence="1">
    <location>
        <begin position="68"/>
        <end position="162"/>
    </location>
</feature>
<protein>
    <recommendedName>
        <fullName evidence="2">ZU5 domain-containing protein</fullName>
    </recommendedName>
</protein>
<feature type="region of interest" description="Disordered" evidence="1">
    <location>
        <begin position="584"/>
        <end position="605"/>
    </location>
</feature>
<dbReference type="Proteomes" id="UP001519460">
    <property type="component" value="Unassembled WGS sequence"/>
</dbReference>
<comment type="caution">
    <text evidence="3">The sequence shown here is derived from an EMBL/GenBank/DDBJ whole genome shotgun (WGS) entry which is preliminary data.</text>
</comment>
<proteinExistence type="predicted"/>
<organism evidence="3 4">
    <name type="scientific">Batillaria attramentaria</name>
    <dbReference type="NCBI Taxonomy" id="370345"/>
    <lineage>
        <taxon>Eukaryota</taxon>
        <taxon>Metazoa</taxon>
        <taxon>Spiralia</taxon>
        <taxon>Lophotrochozoa</taxon>
        <taxon>Mollusca</taxon>
        <taxon>Gastropoda</taxon>
        <taxon>Caenogastropoda</taxon>
        <taxon>Sorbeoconcha</taxon>
        <taxon>Cerithioidea</taxon>
        <taxon>Batillariidae</taxon>
        <taxon>Batillaria</taxon>
    </lineage>
</organism>
<evidence type="ECO:0000259" key="2">
    <source>
        <dbReference type="Pfam" id="PF00791"/>
    </source>
</evidence>
<name>A0ABD0K4Z1_9CAEN</name>
<feature type="region of interest" description="Disordered" evidence="1">
    <location>
        <begin position="645"/>
        <end position="667"/>
    </location>
</feature>
<dbReference type="Pfam" id="PF00791">
    <property type="entry name" value="ZU5"/>
    <property type="match status" value="1"/>
</dbReference>
<feature type="compositionally biased region" description="Basic and acidic residues" evidence="1">
    <location>
        <begin position="120"/>
        <end position="139"/>
    </location>
</feature>
<evidence type="ECO:0000256" key="1">
    <source>
        <dbReference type="SAM" id="MobiDB-lite"/>
    </source>
</evidence>
<dbReference type="AlphaFoldDB" id="A0ABD0K4Z1"/>
<evidence type="ECO:0000313" key="4">
    <source>
        <dbReference type="Proteomes" id="UP001519460"/>
    </source>
</evidence>
<accession>A0ABD0K4Z1</accession>
<evidence type="ECO:0000313" key="3">
    <source>
        <dbReference type="EMBL" id="KAK7482527.1"/>
    </source>
</evidence>
<reference evidence="3 4" key="1">
    <citation type="journal article" date="2023" name="Sci. Data">
        <title>Genome assembly of the Korean intertidal mud-creeper Batillaria attramentaria.</title>
        <authorList>
            <person name="Patra A.K."/>
            <person name="Ho P.T."/>
            <person name="Jun S."/>
            <person name="Lee S.J."/>
            <person name="Kim Y."/>
            <person name="Won Y.J."/>
        </authorList>
    </citation>
    <scope>NUCLEOTIDE SEQUENCE [LARGE SCALE GENOMIC DNA]</scope>
    <source>
        <strain evidence="3">Wonlab-2016</strain>
    </source>
</reference>
<keyword evidence="4" id="KW-1185">Reference proteome</keyword>
<feature type="region of interest" description="Disordered" evidence="1">
    <location>
        <begin position="1"/>
        <end position="32"/>
    </location>
</feature>
<sequence>MSSDSTTEDASGIMRIKSQSTSTTFRDDDKSNICDGLEEQLRNTKKSSLRIARLPFLRSYSFRRQRQKLEKELKRKKDNGVHSEPSELTGKRYTKLARTDKQMSKPFMPALPSKPSDPAGSEKQEDSIEKKVKDKKTTHEQISSADDQDDDEDGLPGISRLTYDRSSGRFATLGSPSLPGAGVEPLSKCNDLRTLIRIRRNYPQVQCAIFKSPTSPDRVIPVLYEQKNTNFVFSVLRRELEKRAGRRLDSAATIGETNRITHMLFLFDLEYNMCDTYETQLEQIAKEIHCHETHMVLIKTGKRWPNWGRRSLQSVTLLMYPYDENQRKSEFWDVLALMLFGDQESAAVARDLSPSSKRKPDDVENNQGREIWNMFQLIHHGFFESARVQNIGVQVVYDAHSKEFVFKELQHELDLRDLTLEQPENEDDSQSPLHMHVFSARCSLTIVVLPDRYFPTFSVTLDIMLQQAAGEAAYPDRPTIFIQRGQPCPYWVPSGQVIEYPGGLPNREFWSSLSERIASAVPTAASVLEPPNTDSHERVPRSVKKNSESSFDGGNTSGIPLAVASGVSSYDSAKHSLLSTCSAETKEKSDTDDPNVMPSVSTSTTADAWKSMEINIPLTEMETPAPMQSPSDTGLQGLSGALPVRDRSHSSDTDGVGKPFHTPDIKENLTPQELDTTVHSQGPTKPIFSRQWQAVYTVCGGGGTFQKAGSDVILTVPPEAVDQGLHVDIHTAVHTDIDKVRRIMKLSKEELVSSPMAEYWAGHDFRFKKPVTITLPHFLPPDPDPSLVRVYRVTSQPDGHLDIIRLPLDHAGNIDEEHTLKTLNAQRSQ</sequence>
<feature type="compositionally biased region" description="Polar residues" evidence="1">
    <location>
        <begin position="548"/>
        <end position="557"/>
    </location>
</feature>
<feature type="region of interest" description="Disordered" evidence="1">
    <location>
        <begin position="524"/>
        <end position="557"/>
    </location>
</feature>
<dbReference type="EMBL" id="JACVVK020000243">
    <property type="protein sequence ID" value="KAK7482527.1"/>
    <property type="molecule type" value="Genomic_DNA"/>
</dbReference>
<dbReference type="InterPro" id="IPR000906">
    <property type="entry name" value="ZU5_dom"/>
</dbReference>
<feature type="compositionally biased region" description="Basic and acidic residues" evidence="1">
    <location>
        <begin position="68"/>
        <end position="85"/>
    </location>
</feature>
<feature type="domain" description="ZU5" evidence="2">
    <location>
        <begin position="701"/>
        <end position="791"/>
    </location>
</feature>
<gene>
    <name evidence="3" type="ORF">BaRGS_00026238</name>
</gene>
<dbReference type="Gene3D" id="2.60.220.30">
    <property type="match status" value="1"/>
</dbReference>